<protein>
    <recommendedName>
        <fullName evidence="3">Chemoreceptor zinc-binding protein</fullName>
    </recommendedName>
</protein>
<proteinExistence type="predicted"/>
<sequence>MKTKNSSKTASIRQPHFMKLSLMDNELTSMMSKLNSYRCEPCTSAMYEQYLELNHDGKILKQGIDKLKELVQDSVKLSKSIGEEINKIMRTYYVFQNSLSSYLSEAAIHH</sequence>
<reference evidence="1 2" key="1">
    <citation type="journal article" date="2013" name="Int. J. Syst. Evol. Microbiol.">
        <title>Aquimarina gracilis sp. nov., isolated from the gut microflora of a mussel, Mytilus coruscus, and emended description of Aquimarina spongiae.</title>
        <authorList>
            <person name="Park S.C."/>
            <person name="Choe H.N."/>
            <person name="Baik K.S."/>
            <person name="Seong C.N."/>
        </authorList>
    </citation>
    <scope>NUCLEOTIDE SEQUENCE [LARGE SCALE GENOMIC DNA]</scope>
    <source>
        <strain evidence="1 2">PSC32</strain>
    </source>
</reference>
<comment type="caution">
    <text evidence="1">The sequence shown here is derived from an EMBL/GenBank/DDBJ whole genome shotgun (WGS) entry which is preliminary data.</text>
</comment>
<evidence type="ECO:0008006" key="3">
    <source>
        <dbReference type="Google" id="ProtNLM"/>
    </source>
</evidence>
<dbReference type="EMBL" id="JAYKLX010000012">
    <property type="protein sequence ID" value="MEB3348166.1"/>
    <property type="molecule type" value="Genomic_DNA"/>
</dbReference>
<dbReference type="Proteomes" id="UP001327027">
    <property type="component" value="Unassembled WGS sequence"/>
</dbReference>
<evidence type="ECO:0000313" key="2">
    <source>
        <dbReference type="Proteomes" id="UP001327027"/>
    </source>
</evidence>
<accession>A0ABU6A284</accession>
<gene>
    <name evidence="1" type="ORF">U6A24_22000</name>
</gene>
<name>A0ABU6A284_9FLAO</name>
<keyword evidence="2" id="KW-1185">Reference proteome</keyword>
<evidence type="ECO:0000313" key="1">
    <source>
        <dbReference type="EMBL" id="MEB3348166.1"/>
    </source>
</evidence>
<dbReference type="RefSeq" id="WP_324182190.1">
    <property type="nucleotide sequence ID" value="NZ_BAABAW010000018.1"/>
</dbReference>
<organism evidence="1 2">
    <name type="scientific">Aquimarina gracilis</name>
    <dbReference type="NCBI Taxonomy" id="874422"/>
    <lineage>
        <taxon>Bacteria</taxon>
        <taxon>Pseudomonadati</taxon>
        <taxon>Bacteroidota</taxon>
        <taxon>Flavobacteriia</taxon>
        <taxon>Flavobacteriales</taxon>
        <taxon>Flavobacteriaceae</taxon>
        <taxon>Aquimarina</taxon>
    </lineage>
</organism>